<evidence type="ECO:0000313" key="3">
    <source>
        <dbReference type="EnsemblPlants" id="Ma08_p34880.1"/>
    </source>
</evidence>
<dbReference type="EMBL" id="HG996472">
    <property type="protein sequence ID" value="CAG1833642.1"/>
    <property type="molecule type" value="Genomic_DNA"/>
</dbReference>
<organism evidence="3 4">
    <name type="scientific">Musa acuminata subsp. malaccensis</name>
    <name type="common">Wild banana</name>
    <name type="synonym">Musa malaccensis</name>
    <dbReference type="NCBI Taxonomy" id="214687"/>
    <lineage>
        <taxon>Eukaryota</taxon>
        <taxon>Viridiplantae</taxon>
        <taxon>Streptophyta</taxon>
        <taxon>Embryophyta</taxon>
        <taxon>Tracheophyta</taxon>
        <taxon>Spermatophyta</taxon>
        <taxon>Magnoliopsida</taxon>
        <taxon>Liliopsida</taxon>
        <taxon>Zingiberales</taxon>
        <taxon>Musaceae</taxon>
        <taxon>Musa</taxon>
    </lineage>
</organism>
<dbReference type="Proteomes" id="UP000012960">
    <property type="component" value="Unplaced"/>
</dbReference>
<sequence>MTELQSPTDARVFCLTKIIEIVNYNMISHSIGLVSHLECPC</sequence>
<accession>A0A804KE80</accession>
<dbReference type="AlphaFoldDB" id="A0A804KE80"/>
<protein>
    <submittedName>
        <fullName evidence="1">(wild Malaysian banana) hypothetical protein</fullName>
    </submittedName>
</protein>
<dbReference type="Gramene" id="Ma08_t34880.1">
    <property type="protein sequence ID" value="Ma08_p34880.1"/>
    <property type="gene ID" value="Ma08_g34880"/>
</dbReference>
<reference evidence="1" key="1">
    <citation type="submission" date="2021-03" db="EMBL/GenBank/DDBJ databases">
        <authorList>
            <consortium name="Genoscope - CEA"/>
            <person name="William W."/>
        </authorList>
    </citation>
    <scope>NUCLEOTIDE SEQUENCE</scope>
    <source>
        <strain evidence="1">Doubled-haploid Pahang</strain>
    </source>
</reference>
<keyword evidence="4" id="KW-1185">Reference proteome</keyword>
<gene>
    <name evidence="1" type="ORF">GSMUA_333940.1</name>
    <name evidence="2" type="ORF">GSMUA_95630.1</name>
</gene>
<evidence type="ECO:0000313" key="4">
    <source>
        <dbReference type="Proteomes" id="UP000012960"/>
    </source>
</evidence>
<proteinExistence type="predicted"/>
<name>A0A804KE80_MUSAM</name>
<dbReference type="EnsemblPlants" id="Ma08_t34880.1">
    <property type="protein sequence ID" value="Ma08_p34880.1"/>
    <property type="gene ID" value="Ma08_g34880"/>
</dbReference>
<evidence type="ECO:0000313" key="1">
    <source>
        <dbReference type="EMBL" id="CAG1830140.1"/>
    </source>
</evidence>
<reference evidence="3" key="2">
    <citation type="submission" date="2021-05" db="UniProtKB">
        <authorList>
            <consortium name="EnsemblPlants"/>
        </authorList>
    </citation>
    <scope>IDENTIFICATION</scope>
    <source>
        <strain evidence="3">subsp. malaccensis</strain>
    </source>
</reference>
<evidence type="ECO:0000313" key="2">
    <source>
        <dbReference type="EMBL" id="CAG1833642.1"/>
    </source>
</evidence>
<dbReference type="InParanoid" id="A0A804KE80"/>
<dbReference type="EMBL" id="HG996472">
    <property type="protein sequence ID" value="CAG1830140.1"/>
    <property type="molecule type" value="Genomic_DNA"/>
</dbReference>